<evidence type="ECO:0000313" key="1">
    <source>
        <dbReference type="EMBL" id="KAL2785233.1"/>
    </source>
</evidence>
<dbReference type="Proteomes" id="UP001610563">
    <property type="component" value="Unassembled WGS sequence"/>
</dbReference>
<accession>A0ABR4FQD0</accession>
<gene>
    <name evidence="1" type="ORF">BJX66DRAFT_315296</name>
</gene>
<comment type="caution">
    <text evidence="1">The sequence shown here is derived from an EMBL/GenBank/DDBJ whole genome shotgun (WGS) entry which is preliminary data.</text>
</comment>
<dbReference type="EMBL" id="JBFTWV010000151">
    <property type="protein sequence ID" value="KAL2785233.1"/>
    <property type="molecule type" value="Genomic_DNA"/>
</dbReference>
<organism evidence="1 2">
    <name type="scientific">Aspergillus keveii</name>
    <dbReference type="NCBI Taxonomy" id="714993"/>
    <lineage>
        <taxon>Eukaryota</taxon>
        <taxon>Fungi</taxon>
        <taxon>Dikarya</taxon>
        <taxon>Ascomycota</taxon>
        <taxon>Pezizomycotina</taxon>
        <taxon>Eurotiomycetes</taxon>
        <taxon>Eurotiomycetidae</taxon>
        <taxon>Eurotiales</taxon>
        <taxon>Aspergillaceae</taxon>
        <taxon>Aspergillus</taxon>
        <taxon>Aspergillus subgen. Nidulantes</taxon>
    </lineage>
</organism>
<evidence type="ECO:0000313" key="2">
    <source>
        <dbReference type="Proteomes" id="UP001610563"/>
    </source>
</evidence>
<sequence>MLTSSRRLAFPDNQIYIFTHRKFPTKSKTIKICRKSKGCKRLQHESRVIYPRRIPRGANFCRRLQASGLSTVFTGIAQLLRKFRVCKECGVGLKVEYY</sequence>
<keyword evidence="2" id="KW-1185">Reference proteome</keyword>
<proteinExistence type="predicted"/>
<protein>
    <submittedName>
        <fullName evidence="1">Uncharacterized protein</fullName>
    </submittedName>
</protein>
<reference evidence="1 2" key="1">
    <citation type="submission" date="2024-07" db="EMBL/GenBank/DDBJ databases">
        <title>Section-level genome sequencing and comparative genomics of Aspergillus sections Usti and Cavernicolus.</title>
        <authorList>
            <consortium name="Lawrence Berkeley National Laboratory"/>
            <person name="Nybo J.L."/>
            <person name="Vesth T.C."/>
            <person name="Theobald S."/>
            <person name="Frisvad J.C."/>
            <person name="Larsen T.O."/>
            <person name="Kjaerboelling I."/>
            <person name="Rothschild-Mancinelli K."/>
            <person name="Lyhne E.K."/>
            <person name="Kogle M.E."/>
            <person name="Barry K."/>
            <person name="Clum A."/>
            <person name="Na H."/>
            <person name="Ledsgaard L."/>
            <person name="Lin J."/>
            <person name="Lipzen A."/>
            <person name="Kuo A."/>
            <person name="Riley R."/>
            <person name="Mondo S."/>
            <person name="Labutti K."/>
            <person name="Haridas S."/>
            <person name="Pangalinan J."/>
            <person name="Salamov A.A."/>
            <person name="Simmons B.A."/>
            <person name="Magnuson J.K."/>
            <person name="Chen J."/>
            <person name="Drula E."/>
            <person name="Henrissat B."/>
            <person name="Wiebenga A."/>
            <person name="Lubbers R.J."/>
            <person name="Gomes A.C."/>
            <person name="Makela M.R."/>
            <person name="Stajich J."/>
            <person name="Grigoriev I.V."/>
            <person name="Mortensen U.H."/>
            <person name="De Vries R.P."/>
            <person name="Baker S.E."/>
            <person name="Andersen M.R."/>
        </authorList>
    </citation>
    <scope>NUCLEOTIDE SEQUENCE [LARGE SCALE GENOMIC DNA]</scope>
    <source>
        <strain evidence="1 2">CBS 209.92</strain>
    </source>
</reference>
<name>A0ABR4FQD0_9EURO</name>